<dbReference type="InterPro" id="IPR017543">
    <property type="entry name" value="6-PTP_synth-rel_bac"/>
</dbReference>
<dbReference type="Pfam" id="PF01242">
    <property type="entry name" value="PTPS"/>
    <property type="match status" value="1"/>
</dbReference>
<comment type="pathway">
    <text evidence="1">Purine metabolism; 7-cyano-7-deazaguanine biosynthesis.</text>
</comment>
<accession>A0A3N1XQ31</accession>
<dbReference type="InterPro" id="IPR007115">
    <property type="entry name" value="6-PTP_synth/QueD"/>
</dbReference>
<dbReference type="EMBL" id="RJVG01000004">
    <property type="protein sequence ID" value="ROR28726.1"/>
    <property type="molecule type" value="Genomic_DNA"/>
</dbReference>
<evidence type="ECO:0000313" key="8">
    <source>
        <dbReference type="Proteomes" id="UP000273083"/>
    </source>
</evidence>
<comment type="caution">
    <text evidence="7">The sequence shown here is derived from an EMBL/GenBank/DDBJ whole genome shotgun (WGS) entry which is preliminary data.</text>
</comment>
<dbReference type="SUPFAM" id="SSF55620">
    <property type="entry name" value="Tetrahydrobiopterin biosynthesis enzymes-like"/>
    <property type="match status" value="1"/>
</dbReference>
<proteinExistence type="inferred from homology"/>
<dbReference type="NCBIfam" id="TIGR03112">
    <property type="entry name" value="6_pyr_pter_rel"/>
    <property type="match status" value="1"/>
</dbReference>
<dbReference type="Proteomes" id="UP000273083">
    <property type="component" value="Unassembled WGS sequence"/>
</dbReference>
<dbReference type="Gene3D" id="3.30.479.10">
    <property type="entry name" value="6-pyruvoyl tetrahydropterin synthase/QueD"/>
    <property type="match status" value="1"/>
</dbReference>
<evidence type="ECO:0000256" key="4">
    <source>
        <dbReference type="ARBA" id="ARBA00018141"/>
    </source>
</evidence>
<evidence type="ECO:0000256" key="5">
    <source>
        <dbReference type="ARBA" id="ARBA00031449"/>
    </source>
</evidence>
<comment type="similarity">
    <text evidence="2">Belongs to the PTPS family. QueD subfamily.</text>
</comment>
<reference evidence="7 8" key="1">
    <citation type="submission" date="2018-11" db="EMBL/GenBank/DDBJ databases">
        <title>Genomic Encyclopedia of Type Strains, Phase IV (KMG-IV): sequencing the most valuable type-strain genomes for metagenomic binning, comparative biology and taxonomic classification.</title>
        <authorList>
            <person name="Goeker M."/>
        </authorList>
    </citation>
    <scope>NUCLEOTIDE SEQUENCE [LARGE SCALE GENOMIC DNA]</scope>
    <source>
        <strain evidence="7 8">DSM 26537</strain>
    </source>
</reference>
<dbReference type="GO" id="GO:0070497">
    <property type="term" value="F:6-carboxytetrahydropterin synthase activity"/>
    <property type="evidence" value="ECO:0007669"/>
    <property type="project" value="UniProtKB-EC"/>
</dbReference>
<organism evidence="7 8">
    <name type="scientific">Mobilisporobacter senegalensis</name>
    <dbReference type="NCBI Taxonomy" id="1329262"/>
    <lineage>
        <taxon>Bacteria</taxon>
        <taxon>Bacillati</taxon>
        <taxon>Bacillota</taxon>
        <taxon>Clostridia</taxon>
        <taxon>Lachnospirales</taxon>
        <taxon>Lachnospiraceae</taxon>
        <taxon>Mobilisporobacter</taxon>
    </lineage>
</organism>
<evidence type="ECO:0000256" key="1">
    <source>
        <dbReference type="ARBA" id="ARBA00005061"/>
    </source>
</evidence>
<evidence type="ECO:0000313" key="7">
    <source>
        <dbReference type="EMBL" id="ROR28726.1"/>
    </source>
</evidence>
<dbReference type="UniPathway" id="UPA00391"/>
<evidence type="ECO:0000256" key="6">
    <source>
        <dbReference type="ARBA" id="ARBA00048807"/>
    </source>
</evidence>
<protein>
    <recommendedName>
        <fullName evidence="4">6-carboxy-5,6,7,8-tetrahydropterin synthase</fullName>
        <ecNumber evidence="3">4.1.2.50</ecNumber>
    </recommendedName>
    <alternativeName>
        <fullName evidence="5">Queuosine biosynthesis protein QueD</fullName>
    </alternativeName>
</protein>
<keyword evidence="8" id="KW-1185">Reference proteome</keyword>
<evidence type="ECO:0000256" key="2">
    <source>
        <dbReference type="ARBA" id="ARBA00008900"/>
    </source>
</evidence>
<name>A0A3N1XQ31_9FIRM</name>
<dbReference type="RefSeq" id="WP_123609220.1">
    <property type="nucleotide sequence ID" value="NZ_RJVG01000004.1"/>
</dbReference>
<sequence length="146" mass="17316">MRYSQYRFKFYLNASHAIFIQGILGDKHPHTWEIQIDVIKQQGEFVKFENVENSIDKFLEQYQNTFLNDCEPFNSINPTLENITEFFLKEIQEVLKPYGWNIFSIEISETPTRSFIISLVENNIITDLQRKNLAQDIIDKSFANKQ</sequence>
<dbReference type="OrthoDB" id="9804698at2"/>
<dbReference type="EC" id="4.1.2.50" evidence="3"/>
<dbReference type="AlphaFoldDB" id="A0A3N1XQ31"/>
<dbReference type="InterPro" id="IPR038418">
    <property type="entry name" value="6-PTP_synth/QueD_sf"/>
</dbReference>
<evidence type="ECO:0000256" key="3">
    <source>
        <dbReference type="ARBA" id="ARBA00012982"/>
    </source>
</evidence>
<gene>
    <name evidence="7" type="ORF">EDD66_104315</name>
</gene>
<comment type="catalytic activity">
    <reaction evidence="6">
        <text>7,8-dihydroneopterin 3'-triphosphate + H2O = 6-carboxy-5,6,7,8-tetrahydropterin + triphosphate + acetaldehyde + 2 H(+)</text>
        <dbReference type="Rhea" id="RHEA:27966"/>
        <dbReference type="ChEBI" id="CHEBI:15343"/>
        <dbReference type="ChEBI" id="CHEBI:15377"/>
        <dbReference type="ChEBI" id="CHEBI:15378"/>
        <dbReference type="ChEBI" id="CHEBI:18036"/>
        <dbReference type="ChEBI" id="CHEBI:58462"/>
        <dbReference type="ChEBI" id="CHEBI:61032"/>
        <dbReference type="EC" id="4.1.2.50"/>
    </reaction>
</comment>